<name>A0AAW0M0E5_QUESU</name>
<proteinExistence type="predicted"/>
<feature type="compositionally biased region" description="Basic and acidic residues" evidence="1">
    <location>
        <begin position="136"/>
        <end position="158"/>
    </location>
</feature>
<comment type="caution">
    <text evidence="2">The sequence shown here is derived from an EMBL/GenBank/DDBJ whole genome shotgun (WGS) entry which is preliminary data.</text>
</comment>
<protein>
    <submittedName>
        <fullName evidence="2">Uncharacterized protein</fullName>
    </submittedName>
</protein>
<keyword evidence="3" id="KW-1185">Reference proteome</keyword>
<sequence>MVFLHTASSLSSSSTNSSSSSPSDPATFLQDTIFTSERALLLILLFSFEKTFFSFDRKLVFSVNDFLVLLEVHRNAMMENMDATAIMTKKKLTDGPRRFLATRRVDGRFHPGQDQAQRQSDSLASVPLHQAIGLHRGHDPGLDPLRDQEDRERQDLAS</sequence>
<feature type="region of interest" description="Disordered" evidence="1">
    <location>
        <begin position="1"/>
        <end position="24"/>
    </location>
</feature>
<reference evidence="2 3" key="1">
    <citation type="journal article" date="2018" name="Sci. Data">
        <title>The draft genome sequence of cork oak.</title>
        <authorList>
            <person name="Ramos A.M."/>
            <person name="Usie A."/>
            <person name="Barbosa P."/>
            <person name="Barros P.M."/>
            <person name="Capote T."/>
            <person name="Chaves I."/>
            <person name="Simoes F."/>
            <person name="Abreu I."/>
            <person name="Carrasquinho I."/>
            <person name="Faro C."/>
            <person name="Guimaraes J.B."/>
            <person name="Mendonca D."/>
            <person name="Nobrega F."/>
            <person name="Rodrigues L."/>
            <person name="Saibo N.J.M."/>
            <person name="Varela M.C."/>
            <person name="Egas C."/>
            <person name="Matos J."/>
            <person name="Miguel C.M."/>
            <person name="Oliveira M.M."/>
            <person name="Ricardo C.P."/>
            <person name="Goncalves S."/>
        </authorList>
    </citation>
    <scope>NUCLEOTIDE SEQUENCE [LARGE SCALE GENOMIC DNA]</scope>
    <source>
        <strain evidence="3">cv. HL8</strain>
    </source>
</reference>
<gene>
    <name evidence="2" type="ORF">CFP56_024486</name>
</gene>
<evidence type="ECO:0000313" key="2">
    <source>
        <dbReference type="EMBL" id="KAK7856287.1"/>
    </source>
</evidence>
<dbReference type="Proteomes" id="UP000237347">
    <property type="component" value="Unassembled WGS sequence"/>
</dbReference>
<feature type="region of interest" description="Disordered" evidence="1">
    <location>
        <begin position="133"/>
        <end position="158"/>
    </location>
</feature>
<accession>A0AAW0M0E5</accession>
<organism evidence="2 3">
    <name type="scientific">Quercus suber</name>
    <name type="common">Cork oak</name>
    <dbReference type="NCBI Taxonomy" id="58331"/>
    <lineage>
        <taxon>Eukaryota</taxon>
        <taxon>Viridiplantae</taxon>
        <taxon>Streptophyta</taxon>
        <taxon>Embryophyta</taxon>
        <taxon>Tracheophyta</taxon>
        <taxon>Spermatophyta</taxon>
        <taxon>Magnoliopsida</taxon>
        <taxon>eudicotyledons</taxon>
        <taxon>Gunneridae</taxon>
        <taxon>Pentapetalae</taxon>
        <taxon>rosids</taxon>
        <taxon>fabids</taxon>
        <taxon>Fagales</taxon>
        <taxon>Fagaceae</taxon>
        <taxon>Quercus</taxon>
    </lineage>
</organism>
<evidence type="ECO:0000313" key="3">
    <source>
        <dbReference type="Proteomes" id="UP000237347"/>
    </source>
</evidence>
<dbReference type="EMBL" id="PKMF04000038">
    <property type="protein sequence ID" value="KAK7856287.1"/>
    <property type="molecule type" value="Genomic_DNA"/>
</dbReference>
<dbReference type="AlphaFoldDB" id="A0AAW0M0E5"/>
<feature type="compositionally biased region" description="Low complexity" evidence="1">
    <location>
        <begin position="8"/>
        <end position="23"/>
    </location>
</feature>
<evidence type="ECO:0000256" key="1">
    <source>
        <dbReference type="SAM" id="MobiDB-lite"/>
    </source>
</evidence>